<proteinExistence type="predicted"/>
<feature type="compositionally biased region" description="Basic residues" evidence="1">
    <location>
        <begin position="29"/>
        <end position="39"/>
    </location>
</feature>
<comment type="caution">
    <text evidence="2">The sequence shown here is derived from an EMBL/GenBank/DDBJ whole genome shotgun (WGS) entry which is preliminary data.</text>
</comment>
<evidence type="ECO:0000313" key="3">
    <source>
        <dbReference type="Proteomes" id="UP000436088"/>
    </source>
</evidence>
<protein>
    <submittedName>
        <fullName evidence="2">Uncharacterized protein</fullName>
    </submittedName>
</protein>
<evidence type="ECO:0000256" key="1">
    <source>
        <dbReference type="SAM" id="MobiDB-lite"/>
    </source>
</evidence>
<name>A0A6A3CDP5_HIBSY</name>
<gene>
    <name evidence="2" type="ORF">F3Y22_tig00008013pilonHSYRG00020</name>
</gene>
<dbReference type="AlphaFoldDB" id="A0A6A3CDP5"/>
<feature type="region of interest" description="Disordered" evidence="1">
    <location>
        <begin position="1"/>
        <end position="145"/>
    </location>
</feature>
<dbReference type="EMBL" id="VEPZ02000399">
    <property type="protein sequence ID" value="KAE8725831.1"/>
    <property type="molecule type" value="Genomic_DNA"/>
</dbReference>
<keyword evidence="3" id="KW-1185">Reference proteome</keyword>
<feature type="compositionally biased region" description="Polar residues" evidence="1">
    <location>
        <begin position="160"/>
        <end position="170"/>
    </location>
</feature>
<feature type="region of interest" description="Disordered" evidence="1">
    <location>
        <begin position="158"/>
        <end position="187"/>
    </location>
</feature>
<accession>A0A6A3CDP5</accession>
<reference evidence="2" key="1">
    <citation type="submission" date="2019-09" db="EMBL/GenBank/DDBJ databases">
        <title>Draft genome information of white flower Hibiscus syriacus.</title>
        <authorList>
            <person name="Kim Y.-M."/>
        </authorList>
    </citation>
    <scope>NUCLEOTIDE SEQUENCE [LARGE SCALE GENOMIC DNA]</scope>
    <source>
        <strain evidence="2">YM2019G1</strain>
    </source>
</reference>
<sequence>MLSSKAHHLQHSLSREGISSKDPQVRLHSASRAHHLHHNSRLEGLSVTKRPSSSTTLSSKAYHLQHNLSREGLSANQRPSSLTTLSSKVHHLQHSLSREGISTKDTQVRLHSASRAHNLQHNSRLEGLSVTKRPSSSTTPSSKAYHLQHNLSREGLFANQRPSSSTTLSSKAHHLQHSLSREGLSAKDPRVRLHSASRAHHLQHNSRLEGLSVTKRLSSSTTLSSKAYHLQHNLTSRAHHLQHNSRLEGLSGTKRPSSLTTLSSKAYHLQHNLSREGLFFNQRPSSSTTLSSKLKSREAICQQRFLSSPDPRSLNREEDRRATRSHVLIQIPNYGFNSISFQDDIDFTTDESSATQFDKELLKHQSQFSTPPNEKRVFYSLPYPHYTTMGKEGQLSTHLFVRVFSGIFTENVAKNIFCCATNIRQIREFMHRRWTVTVGSIPRADNALADRIAKHGRGQPLGRAILGRPPPDVQRALDADLKFDSYRCK</sequence>
<dbReference type="Proteomes" id="UP000436088">
    <property type="component" value="Unassembled WGS sequence"/>
</dbReference>
<evidence type="ECO:0000313" key="2">
    <source>
        <dbReference type="EMBL" id="KAE8725831.1"/>
    </source>
</evidence>
<organism evidence="2 3">
    <name type="scientific">Hibiscus syriacus</name>
    <name type="common">Rose of Sharon</name>
    <dbReference type="NCBI Taxonomy" id="106335"/>
    <lineage>
        <taxon>Eukaryota</taxon>
        <taxon>Viridiplantae</taxon>
        <taxon>Streptophyta</taxon>
        <taxon>Embryophyta</taxon>
        <taxon>Tracheophyta</taxon>
        <taxon>Spermatophyta</taxon>
        <taxon>Magnoliopsida</taxon>
        <taxon>eudicotyledons</taxon>
        <taxon>Gunneridae</taxon>
        <taxon>Pentapetalae</taxon>
        <taxon>rosids</taxon>
        <taxon>malvids</taxon>
        <taxon>Malvales</taxon>
        <taxon>Malvaceae</taxon>
        <taxon>Malvoideae</taxon>
        <taxon>Hibiscus</taxon>
    </lineage>
</organism>
<feature type="compositionally biased region" description="Basic residues" evidence="1">
    <location>
        <begin position="1"/>
        <end position="10"/>
    </location>
</feature>
<feature type="compositionally biased region" description="Polar residues" evidence="1">
    <location>
        <begin position="74"/>
        <end position="87"/>
    </location>
</feature>
<feature type="compositionally biased region" description="Polar residues" evidence="1">
    <location>
        <begin position="49"/>
        <end position="59"/>
    </location>
</feature>